<evidence type="ECO:0000313" key="1">
    <source>
        <dbReference type="EMBL" id="KAK9997912.1"/>
    </source>
</evidence>
<sequence length="94" mass="11234">MAAPISDEVAQMIFKAMEEQSYVLKMMGSRLTKLEEAKLKKTPRVEVLDDEEVEDWDERDKADYERRKQFEILMEKTIAMREKMKKMQLAFRKA</sequence>
<protein>
    <submittedName>
        <fullName evidence="1">Uncharacterized protein</fullName>
    </submittedName>
</protein>
<keyword evidence="2" id="KW-1185">Reference proteome</keyword>
<comment type="caution">
    <text evidence="1">The sequence shown here is derived from an EMBL/GenBank/DDBJ whole genome shotgun (WGS) entry which is preliminary data.</text>
</comment>
<evidence type="ECO:0000313" key="2">
    <source>
        <dbReference type="Proteomes" id="UP001459277"/>
    </source>
</evidence>
<dbReference type="AlphaFoldDB" id="A0AAW2CK35"/>
<dbReference type="Proteomes" id="UP001459277">
    <property type="component" value="Unassembled WGS sequence"/>
</dbReference>
<organism evidence="1 2">
    <name type="scientific">Lithocarpus litseifolius</name>
    <dbReference type="NCBI Taxonomy" id="425828"/>
    <lineage>
        <taxon>Eukaryota</taxon>
        <taxon>Viridiplantae</taxon>
        <taxon>Streptophyta</taxon>
        <taxon>Embryophyta</taxon>
        <taxon>Tracheophyta</taxon>
        <taxon>Spermatophyta</taxon>
        <taxon>Magnoliopsida</taxon>
        <taxon>eudicotyledons</taxon>
        <taxon>Gunneridae</taxon>
        <taxon>Pentapetalae</taxon>
        <taxon>rosids</taxon>
        <taxon>fabids</taxon>
        <taxon>Fagales</taxon>
        <taxon>Fagaceae</taxon>
        <taxon>Lithocarpus</taxon>
    </lineage>
</organism>
<reference evidence="1 2" key="1">
    <citation type="submission" date="2024-01" db="EMBL/GenBank/DDBJ databases">
        <title>A telomere-to-telomere, gap-free genome of sweet tea (Lithocarpus litseifolius).</title>
        <authorList>
            <person name="Zhou J."/>
        </authorList>
    </citation>
    <scope>NUCLEOTIDE SEQUENCE [LARGE SCALE GENOMIC DNA]</scope>
    <source>
        <strain evidence="1">Zhou-2022a</strain>
        <tissue evidence="1">Leaf</tissue>
    </source>
</reference>
<dbReference type="EMBL" id="JAZDWU010000006">
    <property type="protein sequence ID" value="KAK9997912.1"/>
    <property type="molecule type" value="Genomic_DNA"/>
</dbReference>
<name>A0AAW2CK35_9ROSI</name>
<gene>
    <name evidence="1" type="ORF">SO802_017515</name>
</gene>
<accession>A0AAW2CK35</accession>
<proteinExistence type="predicted"/>